<evidence type="ECO:0000313" key="1">
    <source>
        <dbReference type="EMBL" id="KHF24556.1"/>
    </source>
</evidence>
<dbReference type="AlphaFoldDB" id="A0A0B0HAU0"/>
<reference evidence="1 2" key="1">
    <citation type="journal article" date="2014" name="BMC Genomics">
        <title>The genome of the intracellular bacterium of the coastal bivalve, Solemya velum: a blueprint for thriving in and out of symbiosis.</title>
        <authorList>
            <person name="Dmytrenko O."/>
            <person name="Russell S.L."/>
            <person name="Loo W.T."/>
            <person name="Fontanez K.M."/>
            <person name="Liao L."/>
            <person name="Roeselers G."/>
            <person name="Sharma R."/>
            <person name="Stewart F.J."/>
            <person name="Newton I.L."/>
            <person name="Woyke T."/>
            <person name="Wu D."/>
            <person name="Lang J.M."/>
            <person name="Eisen J.A."/>
            <person name="Cavanaugh C.M."/>
        </authorList>
    </citation>
    <scope>NUCLEOTIDE SEQUENCE [LARGE SCALE GENOMIC DNA]</scope>
    <source>
        <strain evidence="1 2">WH</strain>
    </source>
</reference>
<dbReference type="Proteomes" id="UP000030856">
    <property type="component" value="Unassembled WGS sequence"/>
</dbReference>
<sequence>MNDSRTFFQSDATGFANMYKRLHNLGLRRIFEVWRADDTFAGIQGPMWRNFHRNIYKNFYFHKVD</sequence>
<proteinExistence type="predicted"/>
<comment type="caution">
    <text evidence="1">The sequence shown here is derived from an EMBL/GenBank/DDBJ whole genome shotgun (WGS) entry which is preliminary data.</text>
</comment>
<name>A0A0B0HAU0_SOVGS</name>
<organism evidence="1 2">
    <name type="scientific">Solemya velum gill symbiont</name>
    <dbReference type="NCBI Taxonomy" id="2340"/>
    <lineage>
        <taxon>Bacteria</taxon>
        <taxon>Pseudomonadati</taxon>
        <taxon>Pseudomonadota</taxon>
        <taxon>Gammaproteobacteria</taxon>
        <taxon>sulfur-oxidizing symbionts</taxon>
    </lineage>
</organism>
<evidence type="ECO:0000313" key="2">
    <source>
        <dbReference type="Proteomes" id="UP000030856"/>
    </source>
</evidence>
<dbReference type="EMBL" id="JRAA01000003">
    <property type="protein sequence ID" value="KHF24556.1"/>
    <property type="molecule type" value="Genomic_DNA"/>
</dbReference>
<protein>
    <submittedName>
        <fullName evidence="1">Uncharacterized protein</fullName>
    </submittedName>
</protein>
<accession>A0A0B0HAU0</accession>
<gene>
    <name evidence="1" type="ORF">JV46_25780</name>
</gene>
<keyword evidence="2" id="KW-1185">Reference proteome</keyword>